<dbReference type="AlphaFoldDB" id="S3NC79"/>
<sequence>MLNLKTVSIVVLAAATLAFVGCSKKKDEAPAATASEVPAEVSSAAPVEPVAPEAVPSTEASVVTPEAPATEEKADNGAIAALDKPAT</sequence>
<organism evidence="3 4">
    <name type="scientific">Acinetobacter rudis CIP 110305</name>
    <dbReference type="NCBI Taxonomy" id="421052"/>
    <lineage>
        <taxon>Bacteria</taxon>
        <taxon>Pseudomonadati</taxon>
        <taxon>Pseudomonadota</taxon>
        <taxon>Gammaproteobacteria</taxon>
        <taxon>Moraxellales</taxon>
        <taxon>Moraxellaceae</taxon>
        <taxon>Acinetobacter</taxon>
    </lineage>
</organism>
<dbReference type="HOGENOM" id="CLU_2476352_0_0_6"/>
<comment type="caution">
    <text evidence="3">The sequence shown here is derived from an EMBL/GenBank/DDBJ whole genome shotgun (WGS) entry which is preliminary data.</text>
</comment>
<dbReference type="RefSeq" id="WP_016655480.1">
    <property type="nucleotide sequence ID" value="NZ_KE340352.1"/>
</dbReference>
<dbReference type="Proteomes" id="UP000014568">
    <property type="component" value="Unassembled WGS sequence"/>
</dbReference>
<evidence type="ECO:0008006" key="5">
    <source>
        <dbReference type="Google" id="ProtNLM"/>
    </source>
</evidence>
<feature type="signal peptide" evidence="2">
    <location>
        <begin position="1"/>
        <end position="20"/>
    </location>
</feature>
<evidence type="ECO:0000256" key="1">
    <source>
        <dbReference type="SAM" id="MobiDB-lite"/>
    </source>
</evidence>
<feature type="region of interest" description="Disordered" evidence="1">
    <location>
        <begin position="29"/>
        <end position="87"/>
    </location>
</feature>
<reference evidence="3 4" key="1">
    <citation type="submission" date="2013-06" db="EMBL/GenBank/DDBJ databases">
        <title>The Genome Sequence of Acinetobacter rudis CIP 110305.</title>
        <authorList>
            <consortium name="The Broad Institute Genome Sequencing Platform"/>
            <consortium name="The Broad Institute Genome Sequencing Center for Infectious Disease"/>
            <person name="Cerqueira G."/>
            <person name="Feldgarden M."/>
            <person name="Courvalin P."/>
            <person name="Perichon B."/>
            <person name="Grillot-Courvalin C."/>
            <person name="Clermont D."/>
            <person name="Rocha E."/>
            <person name="Yoon E.-J."/>
            <person name="Nemec A."/>
            <person name="Young S.K."/>
            <person name="Zeng Q."/>
            <person name="Gargeya S."/>
            <person name="Fitzgerald M."/>
            <person name="Abouelleil A."/>
            <person name="Alvarado L."/>
            <person name="Berlin A.M."/>
            <person name="Chapman S.B."/>
            <person name="Dewar J."/>
            <person name="Goldberg J."/>
            <person name="Griggs A."/>
            <person name="Gujja S."/>
            <person name="Hansen M."/>
            <person name="Howarth C."/>
            <person name="Imamovic A."/>
            <person name="Larimer J."/>
            <person name="McCowan C."/>
            <person name="Murphy C."/>
            <person name="Pearson M."/>
            <person name="Priest M."/>
            <person name="Roberts A."/>
            <person name="Saif S."/>
            <person name="Shea T."/>
            <person name="Sykes S."/>
            <person name="Wortman J."/>
            <person name="Nusbaum C."/>
            <person name="Birren B."/>
        </authorList>
    </citation>
    <scope>NUCLEOTIDE SEQUENCE [LARGE SCALE GENOMIC DNA]</scope>
    <source>
        <strain evidence="3 4">CIP 110305</strain>
    </source>
</reference>
<protein>
    <recommendedName>
        <fullName evidence="5">Lipoprotein</fullName>
    </recommendedName>
</protein>
<dbReference type="PATRIC" id="fig|421052.3.peg.1041"/>
<dbReference type="EMBL" id="ATGI01000008">
    <property type="protein sequence ID" value="EPF77392.1"/>
    <property type="molecule type" value="Genomic_DNA"/>
</dbReference>
<keyword evidence="4" id="KW-1185">Reference proteome</keyword>
<feature type="chain" id="PRO_5004512391" description="Lipoprotein" evidence="2">
    <location>
        <begin position="21"/>
        <end position="87"/>
    </location>
</feature>
<gene>
    <name evidence="3" type="ORF">F945_01059</name>
</gene>
<evidence type="ECO:0000313" key="3">
    <source>
        <dbReference type="EMBL" id="EPF77392.1"/>
    </source>
</evidence>
<feature type="compositionally biased region" description="Low complexity" evidence="1">
    <location>
        <begin position="30"/>
        <end position="60"/>
    </location>
</feature>
<keyword evidence="2" id="KW-0732">Signal</keyword>
<dbReference type="STRING" id="632955.GCA_000829675_01094"/>
<dbReference type="PROSITE" id="PS51257">
    <property type="entry name" value="PROKAR_LIPOPROTEIN"/>
    <property type="match status" value="1"/>
</dbReference>
<accession>S3NC79</accession>
<evidence type="ECO:0000313" key="4">
    <source>
        <dbReference type="Proteomes" id="UP000014568"/>
    </source>
</evidence>
<name>S3NC79_9GAMM</name>
<proteinExistence type="predicted"/>
<evidence type="ECO:0000256" key="2">
    <source>
        <dbReference type="SAM" id="SignalP"/>
    </source>
</evidence>